<reference evidence="1 2" key="1">
    <citation type="submission" date="2019-01" db="EMBL/GenBank/DDBJ databases">
        <title>Draft genome sequence of Cellulomonas takizawaensis strain TKZ-21.</title>
        <authorList>
            <person name="Yamamura H."/>
            <person name="Hayashi T."/>
            <person name="Hamada M."/>
            <person name="Serisawa Y."/>
            <person name="Matsuyama K."/>
            <person name="Nakagawa Y."/>
            <person name="Otoguro M."/>
            <person name="Yanagida F."/>
            <person name="Hayakawa M."/>
        </authorList>
    </citation>
    <scope>NUCLEOTIDE SEQUENCE [LARGE SCALE GENOMIC DNA]</scope>
    <source>
        <strain evidence="1 2">NBRC12680</strain>
    </source>
</reference>
<name>A0A402DTB1_9CELL</name>
<sequence length="305" mass="33019">MSKFVSVVAGALVTTVLVAGCSSPDEGADARAQSAIDVSVTLDEENGTIVLPYDRFIPDRVDASLLQTAQQVVATLCAREQGVGFMTGRFVEIPTYRSEPFYGPWTLAQAERYGFVSPFLTDADLRANGIVPEDYGSPSLLNNAEVAAVNEKLTDEDRAVVEECYRSPERAEFTVKGGGGPWDDELRQAEEPILAGETLTEPLDELYACYRERGLEPDTARPGLVVGADPGRIDEEQVALAVQTVECKQETDFTRRVADALAAAQAEVLLDYADEVVAQGEELQRALDAAQRYVAAHPEAFEPPA</sequence>
<organism evidence="1 2">
    <name type="scientific">Cellulomonas biazotea</name>
    <dbReference type="NCBI Taxonomy" id="1709"/>
    <lineage>
        <taxon>Bacteria</taxon>
        <taxon>Bacillati</taxon>
        <taxon>Actinomycetota</taxon>
        <taxon>Actinomycetes</taxon>
        <taxon>Micrococcales</taxon>
        <taxon>Cellulomonadaceae</taxon>
        <taxon>Cellulomonas</taxon>
    </lineage>
</organism>
<comment type="caution">
    <text evidence="1">The sequence shown here is derived from an EMBL/GenBank/DDBJ whole genome shotgun (WGS) entry which is preliminary data.</text>
</comment>
<evidence type="ECO:0008006" key="3">
    <source>
        <dbReference type="Google" id="ProtNLM"/>
    </source>
</evidence>
<protein>
    <recommendedName>
        <fullName evidence="3">Lipoprotein</fullName>
    </recommendedName>
</protein>
<accession>A0A402DTB1</accession>
<dbReference type="EMBL" id="BIMR01000200">
    <property type="protein sequence ID" value="GCE77342.1"/>
    <property type="molecule type" value="Genomic_DNA"/>
</dbReference>
<dbReference type="AlphaFoldDB" id="A0A402DTB1"/>
<dbReference type="PROSITE" id="PS51257">
    <property type="entry name" value="PROKAR_LIPOPROTEIN"/>
    <property type="match status" value="1"/>
</dbReference>
<gene>
    <name evidence="1" type="ORF">CBZ_23980</name>
</gene>
<evidence type="ECO:0000313" key="2">
    <source>
        <dbReference type="Proteomes" id="UP000289954"/>
    </source>
</evidence>
<keyword evidence="2" id="KW-1185">Reference proteome</keyword>
<dbReference type="Proteomes" id="UP000289954">
    <property type="component" value="Unassembled WGS sequence"/>
</dbReference>
<proteinExistence type="predicted"/>
<evidence type="ECO:0000313" key="1">
    <source>
        <dbReference type="EMBL" id="GCE77342.1"/>
    </source>
</evidence>